<keyword evidence="2" id="KW-1185">Reference proteome</keyword>
<dbReference type="InterPro" id="IPR034660">
    <property type="entry name" value="DinB/YfiT-like"/>
</dbReference>
<dbReference type="EMBL" id="JADBEM010000001">
    <property type="protein sequence ID" value="MBE1608448.1"/>
    <property type="molecule type" value="Genomic_DNA"/>
</dbReference>
<dbReference type="RefSeq" id="WP_192752220.1">
    <property type="nucleotide sequence ID" value="NZ_BAABJL010000097.1"/>
</dbReference>
<protein>
    <recommendedName>
        <fullName evidence="3">Mini-circle protein</fullName>
    </recommendedName>
</protein>
<evidence type="ECO:0000313" key="1">
    <source>
        <dbReference type="EMBL" id="MBE1608448.1"/>
    </source>
</evidence>
<comment type="caution">
    <text evidence="1">The sequence shown here is derived from an EMBL/GenBank/DDBJ whole genome shotgun (WGS) entry which is preliminary data.</text>
</comment>
<dbReference type="Proteomes" id="UP000638648">
    <property type="component" value="Unassembled WGS sequence"/>
</dbReference>
<evidence type="ECO:0000313" key="2">
    <source>
        <dbReference type="Proteomes" id="UP000638648"/>
    </source>
</evidence>
<dbReference type="InterPro" id="IPR007061">
    <property type="entry name" value="MST-like"/>
</dbReference>
<sequence length="179" mass="20153">MDYTDLHPVPECKNGTEAEMLCFALDRARAQFAWKTGRLDAEQLRRQVPPSTMTLAGLVKHMAFVEDGFAARADGREPGPPWDATDRVATDRWTWNSAATDEPEALYALWYGAVTRSRIAWREMVADGGLETRVESGSPDWIVNRRRILIDLLEEYLKHTGHADILREAVDGLVGNDPE</sequence>
<dbReference type="SUPFAM" id="SSF109854">
    <property type="entry name" value="DinB/YfiT-like putative metalloenzymes"/>
    <property type="match status" value="1"/>
</dbReference>
<accession>A0A927RM18</accession>
<dbReference type="AlphaFoldDB" id="A0A927RM18"/>
<organism evidence="1 2">
    <name type="scientific">Actinopolymorpha pittospori</name>
    <dbReference type="NCBI Taxonomy" id="648752"/>
    <lineage>
        <taxon>Bacteria</taxon>
        <taxon>Bacillati</taxon>
        <taxon>Actinomycetota</taxon>
        <taxon>Actinomycetes</taxon>
        <taxon>Propionibacteriales</taxon>
        <taxon>Actinopolymorphaceae</taxon>
        <taxon>Actinopolymorpha</taxon>
    </lineage>
</organism>
<proteinExistence type="predicted"/>
<evidence type="ECO:0008006" key="3">
    <source>
        <dbReference type="Google" id="ProtNLM"/>
    </source>
</evidence>
<dbReference type="Gene3D" id="1.20.120.450">
    <property type="entry name" value="dinb family like domain"/>
    <property type="match status" value="1"/>
</dbReference>
<dbReference type="Pfam" id="PF04978">
    <property type="entry name" value="MST"/>
    <property type="match status" value="1"/>
</dbReference>
<gene>
    <name evidence="1" type="ORF">HEB94_005296</name>
</gene>
<name>A0A927RM18_9ACTN</name>
<reference evidence="1" key="1">
    <citation type="submission" date="2020-10" db="EMBL/GenBank/DDBJ databases">
        <title>Sequencing the genomes of 1000 actinobacteria strains.</title>
        <authorList>
            <person name="Klenk H.-P."/>
        </authorList>
    </citation>
    <scope>NUCLEOTIDE SEQUENCE</scope>
    <source>
        <strain evidence="1">DSM 45354</strain>
    </source>
</reference>